<evidence type="ECO:0000313" key="1">
    <source>
        <dbReference type="EMBL" id="GBL87379.1"/>
    </source>
</evidence>
<accession>A0A4Y2B7K3</accession>
<reference evidence="1 2" key="1">
    <citation type="journal article" date="2019" name="Sci. Rep.">
        <title>Orb-weaving spider Araneus ventricosus genome elucidates the spidroin gene catalogue.</title>
        <authorList>
            <person name="Kono N."/>
            <person name="Nakamura H."/>
            <person name="Ohtoshi R."/>
            <person name="Moran D.A.P."/>
            <person name="Shinohara A."/>
            <person name="Yoshida Y."/>
            <person name="Fujiwara M."/>
            <person name="Mori M."/>
            <person name="Tomita M."/>
            <person name="Arakawa K."/>
        </authorList>
    </citation>
    <scope>NUCLEOTIDE SEQUENCE [LARGE SCALE GENOMIC DNA]</scope>
</reference>
<comment type="caution">
    <text evidence="1">The sequence shown here is derived from an EMBL/GenBank/DDBJ whole genome shotgun (WGS) entry which is preliminary data.</text>
</comment>
<protein>
    <submittedName>
        <fullName evidence="1">Uncharacterized protein</fullName>
    </submittedName>
</protein>
<dbReference type="Proteomes" id="UP000499080">
    <property type="component" value="Unassembled WGS sequence"/>
</dbReference>
<dbReference type="EMBL" id="BGPR01000053">
    <property type="protein sequence ID" value="GBL87379.1"/>
    <property type="molecule type" value="Genomic_DNA"/>
</dbReference>
<organism evidence="1 2">
    <name type="scientific">Araneus ventricosus</name>
    <name type="common">Orbweaver spider</name>
    <name type="synonym">Epeira ventricosa</name>
    <dbReference type="NCBI Taxonomy" id="182803"/>
    <lineage>
        <taxon>Eukaryota</taxon>
        <taxon>Metazoa</taxon>
        <taxon>Ecdysozoa</taxon>
        <taxon>Arthropoda</taxon>
        <taxon>Chelicerata</taxon>
        <taxon>Arachnida</taxon>
        <taxon>Araneae</taxon>
        <taxon>Araneomorphae</taxon>
        <taxon>Entelegynae</taxon>
        <taxon>Araneoidea</taxon>
        <taxon>Araneidae</taxon>
        <taxon>Araneus</taxon>
    </lineage>
</organism>
<sequence length="91" mass="10350">MYRNRSRPSMDGALLIQEINVQKRWKFALKDTEMLLTLSQKVSLNAGGRLRKTFYLNGGTIRSSSELSAIYILQRRSDLRSLPACSDRAVS</sequence>
<gene>
    <name evidence="1" type="ORF">AVEN_118330_1</name>
</gene>
<name>A0A4Y2B7K3_ARAVE</name>
<keyword evidence="2" id="KW-1185">Reference proteome</keyword>
<dbReference type="AlphaFoldDB" id="A0A4Y2B7K3"/>
<proteinExistence type="predicted"/>
<evidence type="ECO:0000313" key="2">
    <source>
        <dbReference type="Proteomes" id="UP000499080"/>
    </source>
</evidence>